<keyword evidence="2" id="KW-1133">Transmembrane helix</keyword>
<evidence type="ECO:0000313" key="4">
    <source>
        <dbReference type="Proteomes" id="UP000193804"/>
    </source>
</evidence>
<protein>
    <submittedName>
        <fullName evidence="3">Uncharacterized protein</fullName>
    </submittedName>
</protein>
<feature type="transmembrane region" description="Helical" evidence="2">
    <location>
        <begin position="6"/>
        <end position="28"/>
    </location>
</feature>
<evidence type="ECO:0000313" key="3">
    <source>
        <dbReference type="EMBL" id="SMG37383.1"/>
    </source>
</evidence>
<keyword evidence="2" id="KW-0472">Membrane</keyword>
<dbReference type="EMBL" id="FXAW01000005">
    <property type="protein sequence ID" value="SMG37383.1"/>
    <property type="molecule type" value="Genomic_DNA"/>
</dbReference>
<accession>A0A1X7K978</accession>
<dbReference type="RefSeq" id="WP_085517564.1">
    <property type="nucleotide sequence ID" value="NZ_FXAW01000005.1"/>
</dbReference>
<dbReference type="Proteomes" id="UP000193804">
    <property type="component" value="Unassembled WGS sequence"/>
</dbReference>
<proteinExistence type="predicted"/>
<organism evidence="3 4">
    <name type="scientific">Marivirga sericea</name>
    <dbReference type="NCBI Taxonomy" id="1028"/>
    <lineage>
        <taxon>Bacteria</taxon>
        <taxon>Pseudomonadati</taxon>
        <taxon>Bacteroidota</taxon>
        <taxon>Cytophagia</taxon>
        <taxon>Cytophagales</taxon>
        <taxon>Marivirgaceae</taxon>
        <taxon>Marivirga</taxon>
    </lineage>
</organism>
<name>A0A1X7K978_9BACT</name>
<dbReference type="OrthoDB" id="1466422at2"/>
<evidence type="ECO:0000256" key="1">
    <source>
        <dbReference type="SAM" id="MobiDB-lite"/>
    </source>
</evidence>
<dbReference type="AlphaFoldDB" id="A0A1X7K978"/>
<sequence>MSKTKIFSIVFFVAAVVIGYFFVDSIAYDIQQEKKIKREEARVINKLKQIRSGMIAYQRVNGQYTSDWEKLINFIDTGDFYLTERSETIIPREYGGDSVVINIDTLGTIPVFDSLYADIENFELQKLPYKPGTKKKFEIFADKIITGSVKVDVFEVRDPDPINPKRREDNNEKALRVGSRSEVTTTGNWE</sequence>
<evidence type="ECO:0000256" key="2">
    <source>
        <dbReference type="SAM" id="Phobius"/>
    </source>
</evidence>
<feature type="compositionally biased region" description="Polar residues" evidence="1">
    <location>
        <begin position="181"/>
        <end position="190"/>
    </location>
</feature>
<dbReference type="STRING" id="1028.SAMN05661096_02445"/>
<gene>
    <name evidence="3" type="ORF">SAMN05661096_02445</name>
</gene>
<keyword evidence="2" id="KW-0812">Transmembrane</keyword>
<feature type="compositionally biased region" description="Basic and acidic residues" evidence="1">
    <location>
        <begin position="160"/>
        <end position="175"/>
    </location>
</feature>
<reference evidence="4" key="1">
    <citation type="submission" date="2017-04" db="EMBL/GenBank/DDBJ databases">
        <authorList>
            <person name="Varghese N."/>
            <person name="Submissions S."/>
        </authorList>
    </citation>
    <scope>NUCLEOTIDE SEQUENCE [LARGE SCALE GENOMIC DNA]</scope>
    <source>
        <strain evidence="4">DSM 4125</strain>
    </source>
</reference>
<feature type="region of interest" description="Disordered" evidence="1">
    <location>
        <begin position="160"/>
        <end position="190"/>
    </location>
</feature>
<keyword evidence="4" id="KW-1185">Reference proteome</keyword>